<dbReference type="InterPro" id="IPR029030">
    <property type="entry name" value="Caspase-like_dom_sf"/>
</dbReference>
<evidence type="ECO:0000313" key="5">
    <source>
        <dbReference type="EMBL" id="CAF1450778.1"/>
    </source>
</evidence>
<dbReference type="InterPro" id="IPR011042">
    <property type="entry name" value="6-blade_b-propeller_TolB-like"/>
</dbReference>
<dbReference type="Pfam" id="PF00656">
    <property type="entry name" value="Peptidase_C14"/>
    <property type="match status" value="1"/>
</dbReference>
<gene>
    <name evidence="5" type="ORF">CJN711_LOCUS24552</name>
</gene>
<keyword evidence="1" id="KW-0677">Repeat</keyword>
<feature type="compositionally biased region" description="Polar residues" evidence="3">
    <location>
        <begin position="255"/>
        <end position="269"/>
    </location>
</feature>
<dbReference type="InterPro" id="IPR001258">
    <property type="entry name" value="NHL_repeat"/>
</dbReference>
<feature type="region of interest" description="Disordered" evidence="3">
    <location>
        <begin position="248"/>
        <end position="285"/>
    </location>
</feature>
<evidence type="ECO:0000259" key="4">
    <source>
        <dbReference type="PROSITE" id="PS50208"/>
    </source>
</evidence>
<dbReference type="PANTHER" id="PTHR22576">
    <property type="entry name" value="MUCOSA ASSOCIATED LYMPHOID TISSUE LYMPHOMA TRANSLOCATION PROTEIN 1/PARACASPASE"/>
    <property type="match status" value="1"/>
</dbReference>
<dbReference type="PROSITE" id="PS50208">
    <property type="entry name" value="CASPASE_P20"/>
    <property type="match status" value="1"/>
</dbReference>
<dbReference type="Gene3D" id="2.120.10.30">
    <property type="entry name" value="TolB, C-terminal domain"/>
    <property type="match status" value="2"/>
</dbReference>
<dbReference type="AlphaFoldDB" id="A0A815PL65"/>
<accession>A0A815PL65</accession>
<feature type="domain" description="Caspase family p20" evidence="4">
    <location>
        <begin position="12"/>
        <end position="140"/>
    </location>
</feature>
<dbReference type="PANTHER" id="PTHR22576:SF37">
    <property type="entry name" value="MUCOSA-ASSOCIATED LYMPHOID TISSUE LYMPHOMA TRANSLOCATION PROTEIN 1"/>
    <property type="match status" value="1"/>
</dbReference>
<evidence type="ECO:0000256" key="2">
    <source>
        <dbReference type="PROSITE-ProRule" id="PRU00504"/>
    </source>
</evidence>
<organism evidence="5 6">
    <name type="scientific">Rotaria magnacalcarata</name>
    <dbReference type="NCBI Taxonomy" id="392030"/>
    <lineage>
        <taxon>Eukaryota</taxon>
        <taxon>Metazoa</taxon>
        <taxon>Spiralia</taxon>
        <taxon>Gnathifera</taxon>
        <taxon>Rotifera</taxon>
        <taxon>Eurotatoria</taxon>
        <taxon>Bdelloidea</taxon>
        <taxon>Philodinida</taxon>
        <taxon>Philodinidae</taxon>
        <taxon>Rotaria</taxon>
    </lineage>
</organism>
<feature type="repeat" description="NHL" evidence="2">
    <location>
        <begin position="460"/>
        <end position="496"/>
    </location>
</feature>
<dbReference type="Pfam" id="PF01436">
    <property type="entry name" value="NHL"/>
    <property type="match status" value="1"/>
</dbReference>
<feature type="repeat" description="NHL" evidence="2">
    <location>
        <begin position="410"/>
        <end position="446"/>
    </location>
</feature>
<proteinExistence type="predicted"/>
<evidence type="ECO:0000256" key="3">
    <source>
        <dbReference type="SAM" id="MobiDB-lite"/>
    </source>
</evidence>
<dbReference type="SUPFAM" id="SSF101898">
    <property type="entry name" value="NHL repeat"/>
    <property type="match status" value="1"/>
</dbReference>
<dbReference type="CDD" id="cd05819">
    <property type="entry name" value="NHL"/>
    <property type="match status" value="1"/>
</dbReference>
<sequence length="546" mass="59700">MATLSGNVSKLHRKVALVIGNQSYSKRPLANSVNDANDLADALRIIGFQVTLGVDCTHQKMANLIDAFGDKIQDQDLVMFYFAGHGFQYKEQNYLLPVDADEKIKRETNIKFNSINAQETLESLSSQTSYVTIFILDCCREYLFDDTSKFRGAKSSGSGLHAMIAPGGTLLQFACAPGSLAADGGGQDRNGLYTKHLLKQISVPNKHVDLIFSSVGAEVYKESKGKQMPYRVSSVMIDDNIYLNAIDADSKRLPSPSSKRTPVPTTSCKPSGEHKPQPTLPKPSYSVNIPANAKWSQNGVTFAGVVIADRHNHRIIQWKNGDTTNGQVVAGGNGQGNELNQLNLPTDVLIDKETDSLIICDQWNRRVARWSRRSGTTQGEILIDNIDGWGRRYQLGEKNGTLVAGGNGSGDGLNQLDLPHYLFVDRDHSVYVSDYWNHRVMKWNKGAKEGIVVAGGQGGGSSLTQLNYPQGIFVDTLGTLYVADSSNQRVMRWTQGAKQGTVIVGGNNAGAGANQFDVPIGLSFDRHGDLHVVDNSNHRVQRFSIE</sequence>
<evidence type="ECO:0000313" key="6">
    <source>
        <dbReference type="Proteomes" id="UP000663855"/>
    </source>
</evidence>
<dbReference type="PROSITE" id="PS51125">
    <property type="entry name" value="NHL"/>
    <property type="match status" value="3"/>
</dbReference>
<dbReference type="Gene3D" id="3.40.50.1460">
    <property type="match status" value="1"/>
</dbReference>
<dbReference type="SUPFAM" id="SSF52129">
    <property type="entry name" value="Caspase-like"/>
    <property type="match status" value="1"/>
</dbReference>
<name>A0A815PL65_9BILA</name>
<protein>
    <recommendedName>
        <fullName evidence="4">Caspase family p20 domain-containing protein</fullName>
    </recommendedName>
</protein>
<dbReference type="GO" id="GO:0006508">
    <property type="term" value="P:proteolysis"/>
    <property type="evidence" value="ECO:0007669"/>
    <property type="project" value="InterPro"/>
</dbReference>
<dbReference type="EMBL" id="CAJNOV010011528">
    <property type="protein sequence ID" value="CAF1450778.1"/>
    <property type="molecule type" value="Genomic_DNA"/>
</dbReference>
<dbReference type="InterPro" id="IPR011600">
    <property type="entry name" value="Pept_C14_caspase"/>
</dbReference>
<comment type="caution">
    <text evidence="5">The sequence shown here is derived from an EMBL/GenBank/DDBJ whole genome shotgun (WGS) entry which is preliminary data.</text>
</comment>
<feature type="repeat" description="NHL" evidence="2">
    <location>
        <begin position="510"/>
        <end position="546"/>
    </location>
</feature>
<dbReference type="InterPro" id="IPR001309">
    <property type="entry name" value="Pept_C14_p20"/>
</dbReference>
<dbReference type="Proteomes" id="UP000663855">
    <property type="component" value="Unassembled WGS sequence"/>
</dbReference>
<dbReference type="InterPro" id="IPR052039">
    <property type="entry name" value="Caspase-related_regulators"/>
</dbReference>
<dbReference type="GO" id="GO:0004197">
    <property type="term" value="F:cysteine-type endopeptidase activity"/>
    <property type="evidence" value="ECO:0007669"/>
    <property type="project" value="InterPro"/>
</dbReference>
<evidence type="ECO:0000256" key="1">
    <source>
        <dbReference type="ARBA" id="ARBA00022737"/>
    </source>
</evidence>
<reference evidence="5" key="1">
    <citation type="submission" date="2021-02" db="EMBL/GenBank/DDBJ databases">
        <authorList>
            <person name="Nowell W R."/>
        </authorList>
    </citation>
    <scope>NUCLEOTIDE SEQUENCE</scope>
</reference>